<sequence>MQFKKSLLALAMSGVILSGCGNDSATNNNTASNEAPVAKAEVTAQSESEKANILFDQIFDEGIDRSPMMQTYLGIKKDYDKWNDISEENALKELEITKADLKRIQALDVSKLDKQTAVSYALLEQNLQQEIDDFKWRHHSYPVNQMFGLHSQVPAFLINQHSIADEKEAQDYISRVNGANTLINQLIDGLKIREEKGIIAPKFVFEHVLRDSKNIITGAPFAEGEDSPIMADFRKKVAKLELSDEKKASLVANVEKALNEQLKPAYEGLITYLAELETKADTRDGAWKFPEGEAFFNNALNRTTTTDLTSEQIHEIGLSEVARIHNEMREIMKKVNFEGDLAAFFEFMRNDKQFYYNGDEEGRARYLTEATAMIDTMKTRLDELFITKPKADMIVKAVEAFREKSAGKAFYQQPTPDGSRPGVYYANLYDMEAMPTYQMEALAYHEGIPGHHMQIALKQELEGIPKFRKFGRYTAYTEGWGLYSEMIPKEIGFYQDPYSDFGRLAMELWRACRLVVDTGIHTKKWTRDQGIEYYVTNTPNAKSDAVKMVERHVVMPSQATAYKIGMLKIVELREMAKQKLGDKFDIRQFHDVVLSQGPVPLNLLEKMVNEYIAKNS</sequence>
<evidence type="ECO:0000313" key="2">
    <source>
        <dbReference type="EMBL" id="NMP32805.1"/>
    </source>
</evidence>
<gene>
    <name evidence="2" type="ORF">HII17_14710</name>
</gene>
<dbReference type="PANTHER" id="PTHR33361">
    <property type="entry name" value="GLR0591 PROTEIN"/>
    <property type="match status" value="1"/>
</dbReference>
<proteinExistence type="predicted"/>
<dbReference type="AlphaFoldDB" id="A0A7Y0LDZ6"/>
<dbReference type="InterPro" id="IPR010281">
    <property type="entry name" value="DUF885"/>
</dbReference>
<name>A0A7Y0LDZ6_9GAMM</name>
<keyword evidence="1" id="KW-0732">Signal</keyword>
<dbReference type="Proteomes" id="UP000568664">
    <property type="component" value="Unassembled WGS sequence"/>
</dbReference>
<accession>A0A7Y0LDZ6</accession>
<dbReference type="PANTHER" id="PTHR33361:SF16">
    <property type="entry name" value="DUF885 DOMAIN-CONTAINING PROTEIN"/>
    <property type="match status" value="1"/>
</dbReference>
<dbReference type="Pfam" id="PF05960">
    <property type="entry name" value="DUF885"/>
    <property type="match status" value="1"/>
</dbReference>
<dbReference type="EMBL" id="JABBXH010000004">
    <property type="protein sequence ID" value="NMP32805.1"/>
    <property type="molecule type" value="Genomic_DNA"/>
</dbReference>
<keyword evidence="3" id="KW-1185">Reference proteome</keyword>
<dbReference type="PROSITE" id="PS51257">
    <property type="entry name" value="PROKAR_LIPOPROTEIN"/>
    <property type="match status" value="1"/>
</dbReference>
<comment type="caution">
    <text evidence="2">The sequence shown here is derived from an EMBL/GenBank/DDBJ whole genome shotgun (WGS) entry which is preliminary data.</text>
</comment>
<reference evidence="2 3" key="1">
    <citation type="submission" date="2020-04" db="EMBL/GenBank/DDBJ databases">
        <title>Thalassotalea sp. M1531, isolated from the surface of marine red alga.</title>
        <authorList>
            <person name="Pang L."/>
            <person name="Lu D.-C."/>
        </authorList>
    </citation>
    <scope>NUCLEOTIDE SEQUENCE [LARGE SCALE GENOMIC DNA]</scope>
    <source>
        <strain evidence="2 3">M1531</strain>
    </source>
</reference>
<evidence type="ECO:0000313" key="3">
    <source>
        <dbReference type="Proteomes" id="UP000568664"/>
    </source>
</evidence>
<feature type="signal peptide" evidence="1">
    <location>
        <begin position="1"/>
        <end position="25"/>
    </location>
</feature>
<feature type="chain" id="PRO_5031050519" evidence="1">
    <location>
        <begin position="26"/>
        <end position="616"/>
    </location>
</feature>
<dbReference type="RefSeq" id="WP_169076100.1">
    <property type="nucleotide sequence ID" value="NZ_JABBXH010000004.1"/>
</dbReference>
<protein>
    <submittedName>
        <fullName evidence="2">DUF885 domain-containing protein</fullName>
    </submittedName>
</protein>
<evidence type="ECO:0000256" key="1">
    <source>
        <dbReference type="SAM" id="SignalP"/>
    </source>
</evidence>
<organism evidence="2 3">
    <name type="scientific">Thalassotalea algicola</name>
    <dbReference type="NCBI Taxonomy" id="2716224"/>
    <lineage>
        <taxon>Bacteria</taxon>
        <taxon>Pseudomonadati</taxon>
        <taxon>Pseudomonadota</taxon>
        <taxon>Gammaproteobacteria</taxon>
        <taxon>Alteromonadales</taxon>
        <taxon>Colwelliaceae</taxon>
        <taxon>Thalassotalea</taxon>
    </lineage>
</organism>